<reference evidence="2 3" key="1">
    <citation type="submission" date="2018-07" db="EMBL/GenBank/DDBJ databases">
        <title>Anaerosacharophilus polymeroproducens gen. nov. sp. nov., an anaerobic bacterium isolated from salt field.</title>
        <authorList>
            <person name="Kim W."/>
            <person name="Yang S.-H."/>
            <person name="Oh J."/>
            <person name="Lee J.-H."/>
            <person name="Kwon K.K."/>
        </authorList>
    </citation>
    <scope>NUCLEOTIDE SEQUENCE [LARGE SCALE GENOMIC DNA]</scope>
    <source>
        <strain evidence="2 3">MCWD5</strain>
    </source>
</reference>
<evidence type="ECO:0000313" key="3">
    <source>
        <dbReference type="Proteomes" id="UP000255036"/>
    </source>
</evidence>
<protein>
    <submittedName>
        <fullName evidence="2">Type II secretion system protein</fullName>
    </submittedName>
</protein>
<name>A0A371AQJ3_9FIRM</name>
<dbReference type="NCBIfam" id="TIGR02532">
    <property type="entry name" value="IV_pilin_GFxxxE"/>
    <property type="match status" value="1"/>
</dbReference>
<dbReference type="EMBL" id="QRCT01000051">
    <property type="protein sequence ID" value="RDU21846.1"/>
    <property type="molecule type" value="Genomic_DNA"/>
</dbReference>
<gene>
    <name evidence="2" type="ORF">DWV06_17845</name>
</gene>
<accession>A0A371AQJ3</accession>
<dbReference type="Pfam" id="PF07963">
    <property type="entry name" value="N_methyl"/>
    <property type="match status" value="1"/>
</dbReference>
<keyword evidence="3" id="KW-1185">Reference proteome</keyword>
<evidence type="ECO:0000313" key="2">
    <source>
        <dbReference type="EMBL" id="RDU21846.1"/>
    </source>
</evidence>
<dbReference type="AlphaFoldDB" id="A0A371AQJ3"/>
<keyword evidence="1" id="KW-0472">Membrane</keyword>
<dbReference type="Proteomes" id="UP000255036">
    <property type="component" value="Unassembled WGS sequence"/>
</dbReference>
<sequence length="418" mass="46741">MFATACLVSEKCEKGELMKKREHKKNPNAGFSLVELLIAMTILLIVVVPILHSFITAARTNGKAKKIMQATSTAQNIMEELKAYSLKELESTYTLTPNADGTYTIAMDNVSIGKGTYNAKVTLDPTVYQMQTSDTEKKYNDYERANIPYMDIQKDAFYVQEPASDEEAAQKFLDLYKDAGGTQAYTADYFLDTMTRKIVIAISTTGDISSGGKTLVKITYTYTTSETTISADKRTLVIPDESKIFDNTDYDEQLRGIYLFYNPLYSSTTTNNKDTIEIKNEPNLDISFYIVKQEPNDIAAAPEEQYMVKLNVIEKPSASWLADTAFLSKTKIRTNLGRKFENANLELSNKQSKVAYIGNGTATSDARSRKILDYTSLDAPKVENKLYGVVIDIYEIKNGGDKYDATKKLISIDGSKEE</sequence>
<dbReference type="InterPro" id="IPR012902">
    <property type="entry name" value="N_methyl_site"/>
</dbReference>
<keyword evidence="1" id="KW-1133">Transmembrane helix</keyword>
<feature type="transmembrane region" description="Helical" evidence="1">
    <location>
        <begin position="36"/>
        <end position="58"/>
    </location>
</feature>
<proteinExistence type="predicted"/>
<evidence type="ECO:0000256" key="1">
    <source>
        <dbReference type="SAM" id="Phobius"/>
    </source>
</evidence>
<comment type="caution">
    <text evidence="2">The sequence shown here is derived from an EMBL/GenBank/DDBJ whole genome shotgun (WGS) entry which is preliminary data.</text>
</comment>
<organism evidence="2 3">
    <name type="scientific">Anaerosacchariphilus polymeriproducens</name>
    <dbReference type="NCBI Taxonomy" id="1812858"/>
    <lineage>
        <taxon>Bacteria</taxon>
        <taxon>Bacillati</taxon>
        <taxon>Bacillota</taxon>
        <taxon>Clostridia</taxon>
        <taxon>Lachnospirales</taxon>
        <taxon>Lachnospiraceae</taxon>
        <taxon>Anaerosacchariphilus</taxon>
    </lineage>
</organism>
<keyword evidence="1" id="KW-0812">Transmembrane</keyword>